<comment type="caution">
    <text evidence="2">The sequence shown here is derived from an EMBL/GenBank/DDBJ whole genome shotgun (WGS) entry which is preliminary data.</text>
</comment>
<name>A0A8X6LKU7_TRICU</name>
<reference evidence="2" key="1">
    <citation type="submission" date="2020-07" db="EMBL/GenBank/DDBJ databases">
        <title>Multicomponent nature underlies the extraordinary mechanical properties of spider dragline silk.</title>
        <authorList>
            <person name="Kono N."/>
            <person name="Nakamura H."/>
            <person name="Mori M."/>
            <person name="Yoshida Y."/>
            <person name="Ohtoshi R."/>
            <person name="Malay A.D."/>
            <person name="Moran D.A.P."/>
            <person name="Tomita M."/>
            <person name="Numata K."/>
            <person name="Arakawa K."/>
        </authorList>
    </citation>
    <scope>NUCLEOTIDE SEQUENCE</scope>
</reference>
<dbReference type="CDD" id="cd09276">
    <property type="entry name" value="Rnase_HI_RT_non_LTR"/>
    <property type="match status" value="1"/>
</dbReference>
<protein>
    <submittedName>
        <fullName evidence="2">RNase H domain-containing protein</fullName>
    </submittedName>
</protein>
<dbReference type="InterPro" id="IPR036397">
    <property type="entry name" value="RNaseH_sf"/>
</dbReference>
<dbReference type="EMBL" id="BMAO01016907">
    <property type="protein sequence ID" value="GFR12082.1"/>
    <property type="molecule type" value="Genomic_DNA"/>
</dbReference>
<keyword evidence="3" id="KW-1185">Reference proteome</keyword>
<dbReference type="SUPFAM" id="SSF53098">
    <property type="entry name" value="Ribonuclease H-like"/>
    <property type="match status" value="1"/>
</dbReference>
<dbReference type="Pfam" id="PF14529">
    <property type="entry name" value="Exo_endo_phos_2"/>
    <property type="match status" value="1"/>
</dbReference>
<organism evidence="2 3">
    <name type="scientific">Trichonephila clavata</name>
    <name type="common">Joro spider</name>
    <name type="synonym">Nephila clavata</name>
    <dbReference type="NCBI Taxonomy" id="2740835"/>
    <lineage>
        <taxon>Eukaryota</taxon>
        <taxon>Metazoa</taxon>
        <taxon>Ecdysozoa</taxon>
        <taxon>Arthropoda</taxon>
        <taxon>Chelicerata</taxon>
        <taxon>Arachnida</taxon>
        <taxon>Araneae</taxon>
        <taxon>Araneomorphae</taxon>
        <taxon>Entelegynae</taxon>
        <taxon>Araneoidea</taxon>
        <taxon>Nephilidae</taxon>
        <taxon>Trichonephila</taxon>
    </lineage>
</organism>
<evidence type="ECO:0000313" key="2">
    <source>
        <dbReference type="EMBL" id="GFR12082.1"/>
    </source>
</evidence>
<dbReference type="SUPFAM" id="SSF56219">
    <property type="entry name" value="DNase I-like"/>
    <property type="match status" value="1"/>
</dbReference>
<dbReference type="OrthoDB" id="6497161at2759"/>
<feature type="domain" description="RNase H type-1" evidence="1">
    <location>
        <begin position="388"/>
        <end position="534"/>
    </location>
</feature>
<dbReference type="GO" id="GO:0004523">
    <property type="term" value="F:RNA-DNA hybrid ribonuclease activity"/>
    <property type="evidence" value="ECO:0007669"/>
    <property type="project" value="InterPro"/>
</dbReference>
<dbReference type="InterPro" id="IPR036691">
    <property type="entry name" value="Endo/exonu/phosph_ase_sf"/>
</dbReference>
<dbReference type="PANTHER" id="PTHR33273">
    <property type="entry name" value="DOMAIN-CONTAINING PROTEIN, PUTATIVE-RELATED"/>
    <property type="match status" value="1"/>
</dbReference>
<accession>A0A8X6LKU7</accession>
<dbReference type="InterPro" id="IPR012337">
    <property type="entry name" value="RNaseH-like_sf"/>
</dbReference>
<proteinExistence type="predicted"/>
<dbReference type="Pfam" id="PF00075">
    <property type="entry name" value="RNase_H"/>
    <property type="match status" value="1"/>
</dbReference>
<dbReference type="Proteomes" id="UP000887116">
    <property type="component" value="Unassembled WGS sequence"/>
</dbReference>
<dbReference type="GO" id="GO:0003676">
    <property type="term" value="F:nucleic acid binding"/>
    <property type="evidence" value="ECO:0007669"/>
    <property type="project" value="InterPro"/>
</dbReference>
<gene>
    <name evidence="2" type="primary">AVEN_233521_1</name>
    <name evidence="2" type="ORF">TNCT_633161</name>
</gene>
<evidence type="ECO:0000259" key="1">
    <source>
        <dbReference type="PROSITE" id="PS50879"/>
    </source>
</evidence>
<dbReference type="Gene3D" id="3.60.10.10">
    <property type="entry name" value="Endonuclease/exonuclease/phosphatase"/>
    <property type="match status" value="1"/>
</dbReference>
<dbReference type="InterPro" id="IPR005135">
    <property type="entry name" value="Endo/exonuclease/phosphatase"/>
</dbReference>
<dbReference type="PANTHER" id="PTHR33273:SF4">
    <property type="entry name" value="ENDONUCLEASE_EXONUCLEASE_PHOSPHATASE DOMAIN-CONTAINING PROTEIN"/>
    <property type="match status" value="1"/>
</dbReference>
<evidence type="ECO:0000313" key="3">
    <source>
        <dbReference type="Proteomes" id="UP000887116"/>
    </source>
</evidence>
<dbReference type="PROSITE" id="PS50879">
    <property type="entry name" value="RNASE_H_1"/>
    <property type="match status" value="1"/>
</dbReference>
<sequence length="625" mass="69342">MFRCQSYGRGTASCCGVATCNKCSSMEHASEACMTERRKCANCKGEHAAYSKICTKWQQEKEIQRIKVLENLSYSKAKKRVVNILPPRTSSSYANAVMTNIKSKKDTATQTDIGTLTEISNIETPTNIDNLTSESHKDSPIAQKPITNNLIEQETTLSPPETSFTDLESLNLDKRSPETLHLSVPSDTEVLMEIDKISTKRPATGNVQEAAKILKPSIRIESGGIQTTKEVEDVMLLGERACGGVALLINHATPFSPVLIRTSLQADAVQVSIFSTVTICNVYLPPNTPLNFRELQELIDQLPSPFILLGDFNAHHLLWGCQDVNSRGKVVEKLLTELDLTLLNDGSNTCFHSPTQSFSAIDLSIRSPSLLLDLTWSVLGNPLGSDHFPVVISYATPIACATLRQPQWKFDQADWETFRTQADITEDMVSSGSIDEATLPISASIYTAEPHALRIAIEHISLSRSKKFIIYTDSLSALQSIVSLHSSSHPILVDITYALANHLKKKDIRFCWIPGHAVITGNELADTAARSATGSSERFPIPHSDLKACFRQKLQSVWQSNWDQQTENKLHSVMPVLAPIVPSSSNRCEQVIWTRLRLGYTRLTHRHLLFGEPPPYCEICNVPYR</sequence>
<dbReference type="AlphaFoldDB" id="A0A8X6LKU7"/>
<dbReference type="InterPro" id="IPR002156">
    <property type="entry name" value="RNaseH_domain"/>
</dbReference>
<dbReference type="Gene3D" id="3.30.420.10">
    <property type="entry name" value="Ribonuclease H-like superfamily/Ribonuclease H"/>
    <property type="match status" value="1"/>
</dbReference>